<keyword evidence="1" id="KW-0378">Hydrolase</keyword>
<dbReference type="InterPro" id="IPR029058">
    <property type="entry name" value="AB_hydrolase_fold"/>
</dbReference>
<dbReference type="SUPFAM" id="SSF53474">
    <property type="entry name" value="alpha/beta-Hydrolases"/>
    <property type="match status" value="1"/>
</dbReference>
<dbReference type="InterPro" id="IPR000639">
    <property type="entry name" value="Epox_hydrolase-like"/>
</dbReference>
<feature type="domain" description="AB hydrolase-1" evidence="2">
    <location>
        <begin position="6"/>
        <end position="223"/>
    </location>
</feature>
<dbReference type="AlphaFoldDB" id="X0TSB8"/>
<evidence type="ECO:0000259" key="2">
    <source>
        <dbReference type="Pfam" id="PF00561"/>
    </source>
</evidence>
<protein>
    <recommendedName>
        <fullName evidence="2">AB hydrolase-1 domain-containing protein</fullName>
    </recommendedName>
</protein>
<dbReference type="Gene3D" id="3.40.50.1820">
    <property type="entry name" value="alpha/beta hydrolase"/>
    <property type="match status" value="1"/>
</dbReference>
<dbReference type="PRINTS" id="PR00111">
    <property type="entry name" value="ABHYDROLASE"/>
</dbReference>
<evidence type="ECO:0000256" key="1">
    <source>
        <dbReference type="ARBA" id="ARBA00022801"/>
    </source>
</evidence>
<organism evidence="3">
    <name type="scientific">marine sediment metagenome</name>
    <dbReference type="NCBI Taxonomy" id="412755"/>
    <lineage>
        <taxon>unclassified sequences</taxon>
        <taxon>metagenomes</taxon>
        <taxon>ecological metagenomes</taxon>
    </lineage>
</organism>
<dbReference type="PANTHER" id="PTHR42977:SF3">
    <property type="entry name" value="AB HYDROLASE-1 DOMAIN-CONTAINING PROTEIN"/>
    <property type="match status" value="1"/>
</dbReference>
<dbReference type="PANTHER" id="PTHR42977">
    <property type="entry name" value="HYDROLASE-RELATED"/>
    <property type="match status" value="1"/>
</dbReference>
<reference evidence="3" key="1">
    <citation type="journal article" date="2014" name="Front. Microbiol.">
        <title>High frequency of phylogenetically diverse reductive dehalogenase-homologous genes in deep subseafloor sedimentary metagenomes.</title>
        <authorList>
            <person name="Kawai M."/>
            <person name="Futagami T."/>
            <person name="Toyoda A."/>
            <person name="Takaki Y."/>
            <person name="Nishi S."/>
            <person name="Hori S."/>
            <person name="Arai W."/>
            <person name="Tsubouchi T."/>
            <person name="Morono Y."/>
            <person name="Uchiyama I."/>
            <person name="Ito T."/>
            <person name="Fujiyama A."/>
            <person name="Inagaki F."/>
            <person name="Takami H."/>
        </authorList>
    </citation>
    <scope>NUCLEOTIDE SEQUENCE</scope>
    <source>
        <strain evidence="3">Expedition CK06-06</strain>
    </source>
</reference>
<dbReference type="Pfam" id="PF00561">
    <property type="entry name" value="Abhydrolase_1"/>
    <property type="match status" value="1"/>
</dbReference>
<dbReference type="InterPro" id="IPR051340">
    <property type="entry name" value="Haloalkane_dehalogenase"/>
</dbReference>
<comment type="caution">
    <text evidence="3">The sequence shown here is derived from an EMBL/GenBank/DDBJ whole genome shotgun (WGS) entry which is preliminary data.</text>
</comment>
<accession>X0TSB8</accession>
<evidence type="ECO:0000313" key="3">
    <source>
        <dbReference type="EMBL" id="GAF96119.1"/>
    </source>
</evidence>
<sequence length="241" mass="26921">MITAMSKKHRVIAMDFVGFGRSDKFTEREAYTFNMHLDTLMGFIKTMDLEQITVVVQDWGGLIGLAAVAHMPEHFARLVIMNTFLPTGKSKPSEAFLAWRSYVENHPDLQIGRSILGGMAHPENITKEVVAAYEAPFPDVTYKAGAAMWPLLVPISLDDPASAEMQHAREVLSKWDKPALVMFSDRDPITGGGDKFFHSLIPTAKDQPEIVIKDAGHFLQEEKGEEISQHILDFIKRTPVA</sequence>
<dbReference type="GO" id="GO:0004301">
    <property type="term" value="F:epoxide hydrolase activity"/>
    <property type="evidence" value="ECO:0007669"/>
    <property type="project" value="TreeGrafter"/>
</dbReference>
<dbReference type="InterPro" id="IPR000073">
    <property type="entry name" value="AB_hydrolase_1"/>
</dbReference>
<dbReference type="NCBIfam" id="NF002043">
    <property type="entry name" value="PRK00870.1"/>
    <property type="match status" value="1"/>
</dbReference>
<dbReference type="EMBL" id="BARS01017275">
    <property type="protein sequence ID" value="GAF96119.1"/>
    <property type="molecule type" value="Genomic_DNA"/>
</dbReference>
<proteinExistence type="predicted"/>
<gene>
    <name evidence="3" type="ORF">S01H1_28282</name>
</gene>
<name>X0TSB8_9ZZZZ</name>
<dbReference type="PRINTS" id="PR00412">
    <property type="entry name" value="EPOXHYDRLASE"/>
</dbReference>